<feature type="compositionally biased region" description="Acidic residues" evidence="1">
    <location>
        <begin position="746"/>
        <end position="755"/>
    </location>
</feature>
<protein>
    <submittedName>
        <fullName evidence="2">Uncharacterized protein</fullName>
    </submittedName>
</protein>
<dbReference type="EMBL" id="CAEY01000589">
    <property type="status" value="NOT_ANNOTATED_CDS"/>
    <property type="molecule type" value="Genomic_DNA"/>
</dbReference>
<feature type="compositionally biased region" description="Acidic residues" evidence="1">
    <location>
        <begin position="1228"/>
        <end position="1247"/>
    </location>
</feature>
<feature type="region of interest" description="Disordered" evidence="1">
    <location>
        <begin position="736"/>
        <end position="756"/>
    </location>
</feature>
<evidence type="ECO:0000313" key="2">
    <source>
        <dbReference type="EnsemblMetazoa" id="tetur22g02380.1"/>
    </source>
</evidence>
<evidence type="ECO:0000256" key="1">
    <source>
        <dbReference type="SAM" id="MobiDB-lite"/>
    </source>
</evidence>
<evidence type="ECO:0000313" key="3">
    <source>
        <dbReference type="Proteomes" id="UP000015104"/>
    </source>
</evidence>
<feature type="region of interest" description="Disordered" evidence="1">
    <location>
        <begin position="303"/>
        <end position="324"/>
    </location>
</feature>
<feature type="region of interest" description="Disordered" evidence="1">
    <location>
        <begin position="1337"/>
        <end position="1368"/>
    </location>
</feature>
<proteinExistence type="predicted"/>
<reference evidence="3" key="1">
    <citation type="submission" date="2011-08" db="EMBL/GenBank/DDBJ databases">
        <authorList>
            <person name="Rombauts S."/>
        </authorList>
    </citation>
    <scope>NUCLEOTIDE SEQUENCE</scope>
    <source>
        <strain evidence="3">London</strain>
    </source>
</reference>
<dbReference type="PANTHER" id="PTHR48162">
    <property type="entry name" value="YALI0A06930P"/>
    <property type="match status" value="1"/>
</dbReference>
<name>T1KV45_TETUR</name>
<dbReference type="Proteomes" id="UP000015104">
    <property type="component" value="Unassembled WGS sequence"/>
</dbReference>
<reference evidence="2" key="2">
    <citation type="submission" date="2015-06" db="UniProtKB">
        <authorList>
            <consortium name="EnsemblMetazoa"/>
        </authorList>
    </citation>
    <scope>IDENTIFICATION</scope>
</reference>
<organism evidence="2 3">
    <name type="scientific">Tetranychus urticae</name>
    <name type="common">Two-spotted spider mite</name>
    <dbReference type="NCBI Taxonomy" id="32264"/>
    <lineage>
        <taxon>Eukaryota</taxon>
        <taxon>Metazoa</taxon>
        <taxon>Ecdysozoa</taxon>
        <taxon>Arthropoda</taxon>
        <taxon>Chelicerata</taxon>
        <taxon>Arachnida</taxon>
        <taxon>Acari</taxon>
        <taxon>Acariformes</taxon>
        <taxon>Trombidiformes</taxon>
        <taxon>Prostigmata</taxon>
        <taxon>Eleutherengona</taxon>
        <taxon>Raphignathae</taxon>
        <taxon>Tetranychoidea</taxon>
        <taxon>Tetranychidae</taxon>
        <taxon>Tetranychus</taxon>
    </lineage>
</organism>
<dbReference type="PANTHER" id="PTHR48162:SF1">
    <property type="entry name" value="RIBOSOMAL L1 DOMAIN-CONTAINING PROTEIN CG13096"/>
    <property type="match status" value="1"/>
</dbReference>
<accession>T1KV45</accession>
<dbReference type="InterPro" id="IPR053110">
    <property type="entry name" value="Ribosomal_L1-TF"/>
</dbReference>
<dbReference type="EnsemblMetazoa" id="tetur22g02380.1">
    <property type="protein sequence ID" value="tetur22g02380.1"/>
    <property type="gene ID" value="tetur22g02380"/>
</dbReference>
<feature type="compositionally biased region" description="Acidic residues" evidence="1">
    <location>
        <begin position="1349"/>
        <end position="1363"/>
    </location>
</feature>
<feature type="compositionally biased region" description="Basic and acidic residues" evidence="1">
    <location>
        <begin position="736"/>
        <end position="745"/>
    </location>
</feature>
<keyword evidence="3" id="KW-1185">Reference proteome</keyword>
<dbReference type="HOGENOM" id="CLU_253487_0_0_1"/>
<sequence>MALDTGDGVTEKGPDCSNVDAAVDRAEVDKEFANSDCIDAAGWTCNDGVDGNVGDEGKADLIKSSGVSCWICSAVNEDKSVDREDEDNAEGTIKVCGGLLSGVTILPDLRSVESLLSFCKLRSPNEDVCKCGSKTEEESESEDESADAVAIAFPAPIAKSVAVKGKFSPELTSVPVGICFESFDVRAGLDGETEDVCAAPVLNVGNFWICSADREDKPVVEDEMNVEGEDEDAVDVGEVVTLFRCCEAPESNGKESESVDDNPAAIAVADRGEYVSRLISIILGICLLSSGLDFDTELPTLNDVEDEDRSVEEDEEEERAGVGNALKNDCKRVEASEESESASEDESADADASAVPVVIAVPAAAAIAVADRGKSASKLAPELIVVCFGSLVFGCVVKESKIADEAKDEDFAFVLGDAVSDLICSSESHDEAVKLEVGGEVEWVELDDEGAVGLFLLLSLLCSMIGAELSCEVVESDDKSVKEVKEDVVDDGLEIKGLTDSPLMEDSGIDLKPIEGEGEVLEGAVEGLEDEVVVIKDDTEGEDESDEDSVAVETSGVDDVKEDDGVVVAEGGDFIDEVDLDKDEGKIGVCEGLLNDPTMAALETRDEAECSDAGWVVGVGLTERAEFACELLFCEILARCQDSTEAEANAEVVKESVNSGCIDAAGWTCSDGVDGDVEDAGKTDLTKSSGVSCWICSAVNEDKSVDRDEEDNAAGVIKVCVGFLSGVTILPDFRSDECKSGSKTEEESESEDESADAVAIADPAPIAALVATKGKFSPELTSVPVGNCFESLVFGGVVKESKLANETKDEDFAFGLGDAVSDLICSSESDDEAVKFKVDGDVEWAELDDEGEGLVFAVGLFLLLSLFCPMIGAELSSEVVLSLRFCGCVNLSKSSVLIFCIRAVEREDKSVGEDGWIGVCTGLTDCLTISDDSSVDSSDDNAAAIAASEAVTDRGKCVPELSAELLDICFESFVVDGKVKKAELDDETDDDSVSELTVGLPLFCLILGTKLSCEVVESDDKSVKAVKEDVVVDEVDEDNDFDEGKIGVCESLFNAEIKDDPEVEDESDEDSDSVADKGTLVFPFIRGLFAVVIGEPRLEDDNAAKDKAAEFIRLFEVDGEVETTEVDADKEDGEDEVGLLVFIGVEREDESVEEDEDEDGIEGNVNKGIVTEDFTGLVCSLVFCSTCAGIFNAPLLPRSTIEFLFWLSLSCWKKELFTFGTLDELDELNETEEDSDFAEAESEEEESSEKMELKGDDATDEEMLSCKNFPEFCSCCRALIVSSLGNFCCGLCPKEREEPGKEDAELNEDEEDNEDAPEFTFGTLVPCFGPVSCVVADTNPEKSKGNSENEVDSVDEDDVDSDEDFKVSKGVDNFCPPFTFDELEDAPEDELEAEVDAKLLTFGLTSKPFELSPK</sequence>
<feature type="compositionally biased region" description="Acidic residues" evidence="1">
    <location>
        <begin position="303"/>
        <end position="318"/>
    </location>
</feature>
<feature type="region of interest" description="Disordered" evidence="1">
    <location>
        <begin position="1228"/>
        <end position="1253"/>
    </location>
</feature>